<dbReference type="PANTHER" id="PTHR13622:SF8">
    <property type="entry name" value="THIAMIN PYROPHOSPHOKINASE 1"/>
    <property type="match status" value="1"/>
</dbReference>
<proteinExistence type="predicted"/>
<evidence type="ECO:0000313" key="3">
    <source>
        <dbReference type="Proteomes" id="UP000078561"/>
    </source>
</evidence>
<dbReference type="InParanoid" id="A0A168S375"/>
<dbReference type="EMBL" id="LT554852">
    <property type="protein sequence ID" value="SAM07746.1"/>
    <property type="molecule type" value="Genomic_DNA"/>
</dbReference>
<name>A0A168S375_ABSGL</name>
<dbReference type="STRING" id="4829.A0A168S375"/>
<reference evidence="2" key="1">
    <citation type="submission" date="2016-04" db="EMBL/GenBank/DDBJ databases">
        <authorList>
            <person name="Evans L.H."/>
            <person name="Alamgir A."/>
            <person name="Owens N."/>
            <person name="Weber N.D."/>
            <person name="Virtaneva K."/>
            <person name="Barbian K."/>
            <person name="Babar A."/>
            <person name="Rosenke K."/>
        </authorList>
    </citation>
    <scope>NUCLEOTIDE SEQUENCE [LARGE SCALE GENOMIC DNA]</scope>
    <source>
        <strain evidence="2">CBS 101.48</strain>
    </source>
</reference>
<protein>
    <recommendedName>
        <fullName evidence="1">Nudix hydrolase domain-containing protein</fullName>
    </recommendedName>
</protein>
<dbReference type="Pfam" id="PF15916">
    <property type="entry name" value="DUF4743"/>
    <property type="match status" value="1"/>
</dbReference>
<dbReference type="Gene3D" id="3.90.79.10">
    <property type="entry name" value="Nucleoside Triphosphate Pyrophosphohydrolase"/>
    <property type="match status" value="1"/>
</dbReference>
<dbReference type="FunFam" id="3.90.79.10:FF:000019">
    <property type="entry name" value="Thiamin pyrophosphokinase, putative"/>
    <property type="match status" value="1"/>
</dbReference>
<dbReference type="Proteomes" id="UP000078561">
    <property type="component" value="Unassembled WGS sequence"/>
</dbReference>
<keyword evidence="3" id="KW-1185">Reference proteome</keyword>
<dbReference type="AlphaFoldDB" id="A0A168S375"/>
<accession>A0A168S375</accession>
<dbReference type="InterPro" id="IPR031804">
    <property type="entry name" value="DUF4743"/>
</dbReference>
<organism evidence="2">
    <name type="scientific">Absidia glauca</name>
    <name type="common">Pin mould</name>
    <dbReference type="NCBI Taxonomy" id="4829"/>
    <lineage>
        <taxon>Eukaryota</taxon>
        <taxon>Fungi</taxon>
        <taxon>Fungi incertae sedis</taxon>
        <taxon>Mucoromycota</taxon>
        <taxon>Mucoromycotina</taxon>
        <taxon>Mucoromycetes</taxon>
        <taxon>Mucorales</taxon>
        <taxon>Cunninghamellaceae</taxon>
        <taxon>Absidia</taxon>
    </lineage>
</organism>
<dbReference type="GO" id="GO:0044715">
    <property type="term" value="F:8-oxo-dGDP phosphatase activity"/>
    <property type="evidence" value="ECO:0007669"/>
    <property type="project" value="TreeGrafter"/>
</dbReference>
<dbReference type="InterPro" id="IPR000086">
    <property type="entry name" value="NUDIX_hydrolase_dom"/>
</dbReference>
<evidence type="ECO:0000313" key="2">
    <source>
        <dbReference type="EMBL" id="SAM07746.1"/>
    </source>
</evidence>
<sequence length="306" mass="34091">MVVFNSYLQVLQHCDSVTTDANHVSFRLCDGTQVGTILPGVMDALASYNQTVTPAPFVLTGNTVTFGNHLETMDQRTQAVSALMDQWRQDKTFPALAGWRDELYAVYGSDGRPAFVMERAATPLLGVATFGVHINAFTRDTDGKIKMWVARRAATKPTWPNCLDNCVAGGIPYTYSTKETVIKECDEEASIPHDIAARAYNAGVVTYYTSTEHGLQPEAQYVYDLELPIDYQPAPKDGEVGCFYLWDLDQVKEKMLQGEFKPNCALVAIDFMVRHGFITADNDPDYIDLSYHLHRTLPFPGPKKAQ</sequence>
<dbReference type="InterPro" id="IPR015797">
    <property type="entry name" value="NUDIX_hydrolase-like_dom_sf"/>
</dbReference>
<dbReference type="OrthoDB" id="10261522at2759"/>
<dbReference type="PROSITE" id="PS51462">
    <property type="entry name" value="NUDIX"/>
    <property type="match status" value="1"/>
</dbReference>
<gene>
    <name evidence="2" type="primary">ABSGL_13403.1 scaffold 14161</name>
</gene>
<dbReference type="SUPFAM" id="SSF55811">
    <property type="entry name" value="Nudix"/>
    <property type="match status" value="1"/>
</dbReference>
<evidence type="ECO:0000259" key="1">
    <source>
        <dbReference type="PROSITE" id="PS51462"/>
    </source>
</evidence>
<dbReference type="CDD" id="cd03676">
    <property type="entry name" value="NUDIX_Tnr3_like"/>
    <property type="match status" value="1"/>
</dbReference>
<dbReference type="OMA" id="VPLQTMY"/>
<feature type="domain" description="Nudix hydrolase" evidence="1">
    <location>
        <begin position="127"/>
        <end position="270"/>
    </location>
</feature>
<dbReference type="PANTHER" id="PTHR13622">
    <property type="entry name" value="THIAMIN PYROPHOSPHOKINASE"/>
    <property type="match status" value="1"/>
</dbReference>